<dbReference type="InterPro" id="IPR006330">
    <property type="entry name" value="Ado/ade_deaminase"/>
</dbReference>
<comment type="catalytic activity">
    <reaction evidence="7">
        <text>adenosine + H2O + H(+) = inosine + NH4(+)</text>
        <dbReference type="Rhea" id="RHEA:24408"/>
        <dbReference type="ChEBI" id="CHEBI:15377"/>
        <dbReference type="ChEBI" id="CHEBI:15378"/>
        <dbReference type="ChEBI" id="CHEBI:16335"/>
        <dbReference type="ChEBI" id="CHEBI:17596"/>
        <dbReference type="ChEBI" id="CHEBI:28938"/>
        <dbReference type="EC" id="3.5.4.4"/>
    </reaction>
    <physiologicalReaction direction="left-to-right" evidence="7">
        <dbReference type="Rhea" id="RHEA:24409"/>
    </physiologicalReaction>
</comment>
<keyword evidence="2 9" id="KW-0479">Metal-binding</keyword>
<dbReference type="Pfam" id="PF00962">
    <property type="entry name" value="A_deaminase"/>
    <property type="match status" value="1"/>
</dbReference>
<dbReference type="NCBIfam" id="TIGR01430">
    <property type="entry name" value="aden_deam"/>
    <property type="match status" value="1"/>
</dbReference>
<organism evidence="11 12">
    <name type="scientific">Clostridium brassicae</name>
    <dbReference type="NCBI Taxonomy" id="2999072"/>
    <lineage>
        <taxon>Bacteria</taxon>
        <taxon>Bacillati</taxon>
        <taxon>Bacillota</taxon>
        <taxon>Clostridia</taxon>
        <taxon>Eubacteriales</taxon>
        <taxon>Clostridiaceae</taxon>
        <taxon>Clostridium</taxon>
    </lineage>
</organism>
<feature type="binding site" evidence="9">
    <location>
        <position position="170"/>
    </location>
    <ligand>
        <name>substrate</name>
    </ligand>
</feature>
<dbReference type="EC" id="3.5.4.4" evidence="1 9"/>
<evidence type="ECO:0000313" key="11">
    <source>
        <dbReference type="EMBL" id="MCY6957161.1"/>
    </source>
</evidence>
<sequence length="328" mass="37184">MKFLNLPKIELHCHLDGSVRPKTAIDIAKKEGINIPSLDADIIKQMMIAPLECASLDEYLERFVLPLKVMQSKESLRRISYELLEDAAKENVKYIEVRFAPLLHTEKGLNVKEIIESVLKGIKEAEKNFNIKGNLILSFLKHMSPDSIFDVIEQGRNFIGNGVVAVDLCGSEDKGFSKKFIEPIALAREYGYRITIHAGETGIGENVLEAVELLGAERIGHGVAIRDCAKAYNIVKEKGIILEMCPTSNIQTKAVNIFKEHPMYDFYKDGIKVTVNTDNRTVSNTMLTNECDILFNEFHITYEDYKRIYNDSVDACFIDDKLKKKLYI</sequence>
<keyword evidence="4 9" id="KW-0862">Zinc</keyword>
<dbReference type="GO" id="GO:0016787">
    <property type="term" value="F:hydrolase activity"/>
    <property type="evidence" value="ECO:0007669"/>
    <property type="project" value="UniProtKB-KW"/>
</dbReference>
<comment type="similarity">
    <text evidence="9">Belongs to the metallo-dependent hydrolases superfamily. Adenosine and AMP deaminases family. Adenosine deaminase subfamily.</text>
</comment>
<feature type="site" description="Important for catalytic activity" evidence="9">
    <location>
        <position position="221"/>
    </location>
</feature>
<dbReference type="HAMAP" id="MF_00540">
    <property type="entry name" value="A_deaminase"/>
    <property type="match status" value="1"/>
</dbReference>
<comment type="caution">
    <text evidence="9">Lacks conserved residue(s) required for the propagation of feature annotation.</text>
</comment>
<evidence type="ECO:0000256" key="5">
    <source>
        <dbReference type="ARBA" id="ARBA00023080"/>
    </source>
</evidence>
<comment type="caution">
    <text evidence="11">The sequence shown here is derived from an EMBL/GenBank/DDBJ whole genome shotgun (WGS) entry which is preliminary data.</text>
</comment>
<feature type="binding site" evidence="9">
    <location>
        <position position="12"/>
    </location>
    <ligand>
        <name>Zn(2+)</name>
        <dbReference type="ChEBI" id="CHEBI:29105"/>
        <note>catalytic</note>
    </ligand>
</feature>
<dbReference type="InterPro" id="IPR028893">
    <property type="entry name" value="A_deaminase"/>
</dbReference>
<feature type="active site" description="Proton donor" evidence="9">
    <location>
        <position position="200"/>
    </location>
</feature>
<gene>
    <name evidence="9 11" type="primary">add</name>
    <name evidence="11" type="ORF">OW729_00930</name>
</gene>
<dbReference type="PANTHER" id="PTHR11409:SF43">
    <property type="entry name" value="ADENOSINE DEAMINASE"/>
    <property type="match status" value="1"/>
</dbReference>
<evidence type="ECO:0000256" key="6">
    <source>
        <dbReference type="ARBA" id="ARBA00031852"/>
    </source>
</evidence>
<evidence type="ECO:0000256" key="2">
    <source>
        <dbReference type="ARBA" id="ARBA00022723"/>
    </source>
</evidence>
<reference evidence="11" key="1">
    <citation type="submission" date="2022-12" db="EMBL/GenBank/DDBJ databases">
        <title>Clostridium sp. nov., isolated from industrial wastewater.</title>
        <authorList>
            <person name="Jiayan W."/>
        </authorList>
    </citation>
    <scope>NUCLEOTIDE SEQUENCE</scope>
    <source>
        <strain evidence="11">ZC22-4</strain>
    </source>
</reference>
<keyword evidence="5 9" id="KW-0546">Nucleotide metabolism</keyword>
<dbReference type="InterPro" id="IPR001365">
    <property type="entry name" value="A_deaminase_dom"/>
</dbReference>
<comment type="catalytic activity">
    <reaction evidence="8">
        <text>2'-deoxyadenosine + H2O + H(+) = 2'-deoxyinosine + NH4(+)</text>
        <dbReference type="Rhea" id="RHEA:28190"/>
        <dbReference type="ChEBI" id="CHEBI:15377"/>
        <dbReference type="ChEBI" id="CHEBI:15378"/>
        <dbReference type="ChEBI" id="CHEBI:17256"/>
        <dbReference type="ChEBI" id="CHEBI:28938"/>
        <dbReference type="ChEBI" id="CHEBI:28997"/>
        <dbReference type="EC" id="3.5.4.4"/>
    </reaction>
    <physiologicalReaction direction="left-to-right" evidence="8">
        <dbReference type="Rhea" id="RHEA:28191"/>
    </physiologicalReaction>
</comment>
<protein>
    <recommendedName>
        <fullName evidence="1 9">Adenosine deaminase</fullName>
        <ecNumber evidence="1 9">3.5.4.4</ecNumber>
    </recommendedName>
    <alternativeName>
        <fullName evidence="6 9">Adenosine aminohydrolase</fullName>
    </alternativeName>
</protein>
<feature type="binding site" evidence="9">
    <location>
        <position position="197"/>
    </location>
    <ligand>
        <name>Zn(2+)</name>
        <dbReference type="ChEBI" id="CHEBI:29105"/>
        <note>catalytic</note>
    </ligand>
</feature>
<dbReference type="EMBL" id="JAPQFJ010000001">
    <property type="protein sequence ID" value="MCY6957161.1"/>
    <property type="molecule type" value="Genomic_DNA"/>
</dbReference>
<feature type="domain" description="Adenosine deaminase" evidence="10">
    <location>
        <begin position="7"/>
        <end position="326"/>
    </location>
</feature>
<feature type="binding site" evidence="9">
    <location>
        <position position="14"/>
    </location>
    <ligand>
        <name>Zn(2+)</name>
        <dbReference type="ChEBI" id="CHEBI:29105"/>
        <note>catalytic</note>
    </ligand>
</feature>
<comment type="function">
    <text evidence="9">Catalyzes the hydrolytic deamination of adenosine and 2-deoxyadenosine.</text>
</comment>
<evidence type="ECO:0000259" key="10">
    <source>
        <dbReference type="Pfam" id="PF00962"/>
    </source>
</evidence>
<dbReference type="Gene3D" id="3.20.20.140">
    <property type="entry name" value="Metal-dependent hydrolases"/>
    <property type="match status" value="1"/>
</dbReference>
<evidence type="ECO:0000256" key="9">
    <source>
        <dbReference type="HAMAP-Rule" id="MF_00540"/>
    </source>
</evidence>
<feature type="binding site" evidence="9">
    <location>
        <position position="16"/>
    </location>
    <ligand>
        <name>substrate</name>
    </ligand>
</feature>
<dbReference type="Proteomes" id="UP001144612">
    <property type="component" value="Unassembled WGS sequence"/>
</dbReference>
<dbReference type="RefSeq" id="WP_268059518.1">
    <property type="nucleotide sequence ID" value="NZ_JAPQFJ010000001.1"/>
</dbReference>
<feature type="binding site" evidence="9">
    <location>
        <position position="278"/>
    </location>
    <ligand>
        <name>Zn(2+)</name>
        <dbReference type="ChEBI" id="CHEBI:29105"/>
        <note>catalytic</note>
    </ligand>
</feature>
<evidence type="ECO:0000256" key="3">
    <source>
        <dbReference type="ARBA" id="ARBA00022801"/>
    </source>
</evidence>
<evidence type="ECO:0000256" key="4">
    <source>
        <dbReference type="ARBA" id="ARBA00022833"/>
    </source>
</evidence>
<dbReference type="CDD" id="cd01320">
    <property type="entry name" value="ADA"/>
    <property type="match status" value="1"/>
</dbReference>
<name>A0ABT4D4F3_9CLOT</name>
<keyword evidence="12" id="KW-1185">Reference proteome</keyword>
<proteinExistence type="inferred from homology"/>
<dbReference type="SUPFAM" id="SSF51556">
    <property type="entry name" value="Metallo-dependent hydrolases"/>
    <property type="match status" value="1"/>
</dbReference>
<evidence type="ECO:0000256" key="1">
    <source>
        <dbReference type="ARBA" id="ARBA00012784"/>
    </source>
</evidence>
<evidence type="ECO:0000256" key="8">
    <source>
        <dbReference type="ARBA" id="ARBA00049213"/>
    </source>
</evidence>
<keyword evidence="3 9" id="KW-0378">Hydrolase</keyword>
<accession>A0ABT4D4F3</accession>
<comment type="cofactor">
    <cofactor evidence="9">
        <name>Zn(2+)</name>
        <dbReference type="ChEBI" id="CHEBI:29105"/>
    </cofactor>
    <text evidence="9">Binds 1 zinc ion per subunit.</text>
</comment>
<dbReference type="PANTHER" id="PTHR11409">
    <property type="entry name" value="ADENOSINE DEAMINASE"/>
    <property type="match status" value="1"/>
</dbReference>
<dbReference type="InterPro" id="IPR032466">
    <property type="entry name" value="Metal_Hydrolase"/>
</dbReference>
<feature type="binding site" evidence="9">
    <location>
        <position position="14"/>
    </location>
    <ligand>
        <name>substrate</name>
    </ligand>
</feature>
<evidence type="ECO:0000256" key="7">
    <source>
        <dbReference type="ARBA" id="ARBA00047989"/>
    </source>
</evidence>
<evidence type="ECO:0000313" key="12">
    <source>
        <dbReference type="Proteomes" id="UP001144612"/>
    </source>
</evidence>